<dbReference type="OrthoDB" id="5966927at2759"/>
<feature type="transmembrane region" description="Helical" evidence="7">
    <location>
        <begin position="14"/>
        <end position="31"/>
    </location>
</feature>
<feature type="domain" description="Ima1 N-terminal" evidence="8">
    <location>
        <begin position="42"/>
        <end position="163"/>
    </location>
</feature>
<evidence type="ECO:0000256" key="5">
    <source>
        <dbReference type="ARBA" id="ARBA00023136"/>
    </source>
</evidence>
<dbReference type="PANTHER" id="PTHR28646:SF1">
    <property type="entry name" value="TRANSMEMBRANE PROTEIN 201"/>
    <property type="match status" value="1"/>
</dbReference>
<dbReference type="Pfam" id="PF09779">
    <property type="entry name" value="Ima1_N"/>
    <property type="match status" value="1"/>
</dbReference>
<reference evidence="9 10" key="1">
    <citation type="journal article" date="2010" name="Science">
        <title>Genomic comparison of the ants Camponotus floridanus and Harpegnathos saltator.</title>
        <authorList>
            <person name="Bonasio R."/>
            <person name="Zhang G."/>
            <person name="Ye C."/>
            <person name="Mutti N.S."/>
            <person name="Fang X."/>
            <person name="Qin N."/>
            <person name="Donahue G."/>
            <person name="Yang P."/>
            <person name="Li Q."/>
            <person name="Li C."/>
            <person name="Zhang P."/>
            <person name="Huang Z."/>
            <person name="Berger S.L."/>
            <person name="Reinberg D."/>
            <person name="Wang J."/>
            <person name="Liebig J."/>
        </authorList>
    </citation>
    <scope>NUCLEOTIDE SEQUENCE [LARGE SCALE GENOMIC DNA]</scope>
    <source>
        <strain evidence="10">C129</strain>
    </source>
</reference>
<accession>E2A3V1</accession>
<evidence type="ECO:0000256" key="4">
    <source>
        <dbReference type="ARBA" id="ARBA00022989"/>
    </source>
</evidence>
<dbReference type="GO" id="GO:0051015">
    <property type="term" value="F:actin filament binding"/>
    <property type="evidence" value="ECO:0007669"/>
    <property type="project" value="TreeGrafter"/>
</dbReference>
<dbReference type="InterPro" id="IPR040041">
    <property type="entry name" value="TMEM201"/>
</dbReference>
<keyword evidence="10" id="KW-1185">Reference proteome</keyword>
<keyword evidence="4 7" id="KW-1133">Transmembrane helix</keyword>
<organism evidence="10">
    <name type="scientific">Camponotus floridanus</name>
    <name type="common">Florida carpenter ant</name>
    <dbReference type="NCBI Taxonomy" id="104421"/>
    <lineage>
        <taxon>Eukaryota</taxon>
        <taxon>Metazoa</taxon>
        <taxon>Ecdysozoa</taxon>
        <taxon>Arthropoda</taxon>
        <taxon>Hexapoda</taxon>
        <taxon>Insecta</taxon>
        <taxon>Pterygota</taxon>
        <taxon>Neoptera</taxon>
        <taxon>Endopterygota</taxon>
        <taxon>Hymenoptera</taxon>
        <taxon>Apocrita</taxon>
        <taxon>Aculeata</taxon>
        <taxon>Formicoidea</taxon>
        <taxon>Formicidae</taxon>
        <taxon>Formicinae</taxon>
        <taxon>Camponotus</taxon>
    </lineage>
</organism>
<dbReference type="GO" id="GO:0005637">
    <property type="term" value="C:nuclear inner membrane"/>
    <property type="evidence" value="ECO:0007669"/>
    <property type="project" value="UniProtKB-SubCell"/>
</dbReference>
<evidence type="ECO:0000259" key="8">
    <source>
        <dbReference type="Pfam" id="PF09779"/>
    </source>
</evidence>
<dbReference type="InParanoid" id="E2A3V1"/>
<evidence type="ECO:0000256" key="1">
    <source>
        <dbReference type="ARBA" id="ARBA00004473"/>
    </source>
</evidence>
<name>E2A3V1_CAMFO</name>
<dbReference type="Proteomes" id="UP000000311">
    <property type="component" value="Unassembled WGS sequence"/>
</dbReference>
<dbReference type="AlphaFoldDB" id="E2A3V1"/>
<protein>
    <submittedName>
        <fullName evidence="9">Transmembrane protein 201</fullName>
    </submittedName>
</protein>
<keyword evidence="5 7" id="KW-0472">Membrane</keyword>
<dbReference type="OMA" id="DIMFISL"/>
<dbReference type="EMBL" id="GL436500">
    <property type="protein sequence ID" value="EFN71895.1"/>
    <property type="molecule type" value="Genomic_DNA"/>
</dbReference>
<comment type="similarity">
    <text evidence="2">Belongs to the TMEM201 family.</text>
</comment>
<evidence type="ECO:0000313" key="10">
    <source>
        <dbReference type="Proteomes" id="UP000000311"/>
    </source>
</evidence>
<evidence type="ECO:0000256" key="6">
    <source>
        <dbReference type="ARBA" id="ARBA00023242"/>
    </source>
</evidence>
<gene>
    <name evidence="9" type="ORF">EAG_14379</name>
</gene>
<dbReference type="PANTHER" id="PTHR28646">
    <property type="entry name" value="TRANSMEMBRANE PROTEIN 201"/>
    <property type="match status" value="1"/>
</dbReference>
<comment type="subcellular location">
    <subcellularLocation>
        <location evidence="1">Nucleus inner membrane</location>
        <topology evidence="1">Multi-pass membrane protein</topology>
    </subcellularLocation>
</comment>
<dbReference type="InterPro" id="IPR018617">
    <property type="entry name" value="Ima1_N"/>
</dbReference>
<dbReference type="STRING" id="104421.E2A3V1"/>
<dbReference type="GO" id="GO:0030473">
    <property type="term" value="P:nuclear migration along microtubule"/>
    <property type="evidence" value="ECO:0007669"/>
    <property type="project" value="TreeGrafter"/>
</dbReference>
<evidence type="ECO:0000256" key="7">
    <source>
        <dbReference type="SAM" id="Phobius"/>
    </source>
</evidence>
<evidence type="ECO:0000313" key="9">
    <source>
        <dbReference type="EMBL" id="EFN71895.1"/>
    </source>
</evidence>
<keyword evidence="6" id="KW-0539">Nucleus</keyword>
<sequence>MTGSDPSLLTFDRVSMLAPMLLILVTCLTVFHRLKVRWPVNVNCWFCNNNSKIWKEDLNWWLCSWCEQYNGFSKNGDYMYNIPEQYATSNMSTRYCRLIKQSNSRNISMNHLCEDCNKQENLKLLELSNFEPKSERHYNAELTKFKKYLEKRYPLCNNCKLTVQTVLNKQALWLTCYKMLFFRQKPIKMLIGVSIHF</sequence>
<dbReference type="GO" id="GO:0005521">
    <property type="term" value="F:lamin binding"/>
    <property type="evidence" value="ECO:0007669"/>
    <property type="project" value="TreeGrafter"/>
</dbReference>
<evidence type="ECO:0000256" key="3">
    <source>
        <dbReference type="ARBA" id="ARBA00022692"/>
    </source>
</evidence>
<proteinExistence type="inferred from homology"/>
<keyword evidence="3 7" id="KW-0812">Transmembrane</keyword>
<evidence type="ECO:0000256" key="2">
    <source>
        <dbReference type="ARBA" id="ARBA00007600"/>
    </source>
</evidence>